<reference evidence="3 4" key="1">
    <citation type="submission" date="2018-11" db="EMBL/GenBank/DDBJ databases">
        <authorList>
            <person name="Wuyts S."/>
        </authorList>
    </citation>
    <scope>NUCLEOTIDE SEQUENCE [LARGE SCALE GENOMIC DNA]</scope>
    <source>
        <strain evidence="3">Lactobacillus mudanjiangensis AMBF249</strain>
    </source>
</reference>
<evidence type="ECO:0000313" key="3">
    <source>
        <dbReference type="EMBL" id="VDG30070.1"/>
    </source>
</evidence>
<dbReference type="EMBL" id="UYIG01000174">
    <property type="protein sequence ID" value="VDG30070.1"/>
    <property type="molecule type" value="Genomic_DNA"/>
</dbReference>
<keyword evidence="2" id="KW-1133">Transmembrane helix</keyword>
<dbReference type="Pfam" id="PF02325">
    <property type="entry name" value="CCB3_YggT"/>
    <property type="match status" value="1"/>
</dbReference>
<dbReference type="PANTHER" id="PTHR33219">
    <property type="entry name" value="YLMG HOMOLOG PROTEIN 2, CHLOROPLASTIC"/>
    <property type="match status" value="1"/>
</dbReference>
<keyword evidence="3" id="KW-0132">Cell division</keyword>
<gene>
    <name evidence="3" type="ORF">MUDAN_MDHGFNIF_01625</name>
</gene>
<dbReference type="GO" id="GO:0016020">
    <property type="term" value="C:membrane"/>
    <property type="evidence" value="ECO:0007669"/>
    <property type="project" value="InterPro"/>
</dbReference>
<keyword evidence="4" id="KW-1185">Reference proteome</keyword>
<accession>A0A660E7Q8</accession>
<keyword evidence="2" id="KW-0472">Membrane</keyword>
<sequence length="92" mass="10634">MIALSYLFMIIDRLFQLYQIALVVYILMSWFPGAYNTAVGRFLGRICEPFLSVFRRFIPAIAGLDFSPIIAFLVLEFAERGLYYLLISLNLL</sequence>
<comment type="similarity">
    <text evidence="1">Belongs to the YggT family.</text>
</comment>
<feature type="transmembrane region" description="Helical" evidence="2">
    <location>
        <begin position="15"/>
        <end position="36"/>
    </location>
</feature>
<proteinExistence type="inferred from homology"/>
<dbReference type="GO" id="GO:0051301">
    <property type="term" value="P:cell division"/>
    <property type="evidence" value="ECO:0007669"/>
    <property type="project" value="UniProtKB-KW"/>
</dbReference>
<evidence type="ECO:0000313" key="4">
    <source>
        <dbReference type="Proteomes" id="UP000289996"/>
    </source>
</evidence>
<keyword evidence="3" id="KW-0131">Cell cycle</keyword>
<protein>
    <submittedName>
        <fullName evidence="3">Cell division protein [Lactobacillus sp.]</fullName>
    </submittedName>
</protein>
<dbReference type="PANTHER" id="PTHR33219:SF14">
    <property type="entry name" value="PROTEIN COFACTOR ASSEMBLY OF COMPLEX C SUBUNIT B CCB3, CHLOROPLASTIC-RELATED"/>
    <property type="match status" value="1"/>
</dbReference>
<dbReference type="Proteomes" id="UP000289996">
    <property type="component" value="Unassembled WGS sequence"/>
</dbReference>
<keyword evidence="2" id="KW-0812">Transmembrane</keyword>
<dbReference type="AlphaFoldDB" id="A0A660E7Q8"/>
<dbReference type="InterPro" id="IPR003425">
    <property type="entry name" value="CCB3/YggT"/>
</dbReference>
<evidence type="ECO:0000256" key="1">
    <source>
        <dbReference type="ARBA" id="ARBA00010894"/>
    </source>
</evidence>
<organism evidence="3 4">
    <name type="scientific">Lactiplantibacillus mudanjiangensis</name>
    <dbReference type="NCBI Taxonomy" id="1296538"/>
    <lineage>
        <taxon>Bacteria</taxon>
        <taxon>Bacillati</taxon>
        <taxon>Bacillota</taxon>
        <taxon>Bacilli</taxon>
        <taxon>Lactobacillales</taxon>
        <taxon>Lactobacillaceae</taxon>
        <taxon>Lactiplantibacillus</taxon>
    </lineage>
</organism>
<name>A0A660E7Q8_9LACO</name>
<feature type="transmembrane region" description="Helical" evidence="2">
    <location>
        <begin position="57"/>
        <end position="75"/>
    </location>
</feature>
<evidence type="ECO:0000256" key="2">
    <source>
        <dbReference type="SAM" id="Phobius"/>
    </source>
</evidence>